<evidence type="ECO:0000313" key="1">
    <source>
        <dbReference type="EMBL" id="CAB1368983.1"/>
    </source>
</evidence>
<dbReference type="EMBL" id="LR778301">
    <property type="protein sequence ID" value="CAB1368983.1"/>
    <property type="molecule type" value="Genomic_DNA"/>
</dbReference>
<name>A0A6S6XSL7_9PROT</name>
<keyword evidence="2" id="KW-1185">Reference proteome</keyword>
<organism evidence="1 2">
    <name type="scientific">Denitratisoma oestradiolicum</name>
    <dbReference type="NCBI Taxonomy" id="311182"/>
    <lineage>
        <taxon>Bacteria</taxon>
        <taxon>Pseudomonadati</taxon>
        <taxon>Pseudomonadota</taxon>
        <taxon>Betaproteobacteria</taxon>
        <taxon>Nitrosomonadales</taxon>
        <taxon>Sterolibacteriaceae</taxon>
        <taxon>Denitratisoma</taxon>
    </lineage>
</organism>
<evidence type="ECO:0008006" key="3">
    <source>
        <dbReference type="Google" id="ProtNLM"/>
    </source>
</evidence>
<gene>
    <name evidence="1" type="ORF">DENOEST_1818</name>
</gene>
<dbReference type="RefSeq" id="WP_145769000.1">
    <property type="nucleotide sequence ID" value="NZ_LR778301.1"/>
</dbReference>
<dbReference type="InterPro" id="IPR022266">
    <property type="entry name" value="DtrJ-like"/>
</dbReference>
<evidence type="ECO:0000313" key="2">
    <source>
        <dbReference type="Proteomes" id="UP000515733"/>
    </source>
</evidence>
<sequence length="204" mass="22662">MAQRNDSGVATVLAIGVFIAVVATWVFIPPAVIRSAWMTERGEVYAIAGEGEHVVYGQAVRGLKDSMVKDFKGFLAEAESIGQGPLGNASLSQWMRSRIEATWLWIGLLVYRLHVLIGWLVPGIPLALVAYLDGHYIREIRKFSFVAQSPIRHKLGIRVMWVALVGLSCWLLMPIPLPALIAPVLTVSLSYSLWLWVSNLQKRL</sequence>
<reference evidence="1 2" key="1">
    <citation type="submission" date="2020-03" db="EMBL/GenBank/DDBJ databases">
        <authorList>
            <consortium name="Genoscope - CEA"/>
            <person name="William W."/>
        </authorList>
    </citation>
    <scope>NUCLEOTIDE SEQUENCE [LARGE SCALE GENOMIC DNA]</scope>
    <source>
        <strain evidence="2">DSM 16959</strain>
    </source>
</reference>
<dbReference type="Proteomes" id="UP000515733">
    <property type="component" value="Chromosome"/>
</dbReference>
<proteinExistence type="predicted"/>
<dbReference type="Pfam" id="PF14348">
    <property type="entry name" value="DtrJ-like"/>
    <property type="match status" value="1"/>
</dbReference>
<protein>
    <recommendedName>
        <fullName evidence="3">DUF4400 domain-containing protein</fullName>
    </recommendedName>
</protein>
<dbReference type="OrthoDB" id="8560531at2"/>
<dbReference type="AlphaFoldDB" id="A0A6S6XSL7"/>
<dbReference type="KEGG" id="doe:DENOEST_1818"/>
<accession>A0A6S6XSL7</accession>